<dbReference type="RefSeq" id="WP_074429756.1">
    <property type="nucleotide sequence ID" value="NZ_JANKBY010000220.1"/>
</dbReference>
<dbReference type="Gene3D" id="3.30.499.10">
    <property type="entry name" value="Aconitase, domain 3"/>
    <property type="match status" value="2"/>
</dbReference>
<dbReference type="InterPro" id="IPR000573">
    <property type="entry name" value="AconitaseA/IPMdHydase_ssu_swvl"/>
</dbReference>
<dbReference type="Pfam" id="PF00330">
    <property type="entry name" value="Aconitase"/>
    <property type="match status" value="1"/>
</dbReference>
<name>A0A9X2MCA6_9FIRM</name>
<comment type="cofactor">
    <cofactor evidence="1">
        <name>[4Fe-4S] cluster</name>
        <dbReference type="ChEBI" id="CHEBI:49883"/>
    </cofactor>
</comment>
<dbReference type="Pfam" id="PF00694">
    <property type="entry name" value="Aconitase_C"/>
    <property type="match status" value="1"/>
</dbReference>
<dbReference type="InterPro" id="IPR015928">
    <property type="entry name" value="Aconitase/3IPM_dehydase_swvl"/>
</dbReference>
<dbReference type="SUPFAM" id="SSF52016">
    <property type="entry name" value="LeuD/IlvD-like"/>
    <property type="match status" value="1"/>
</dbReference>
<dbReference type="InterPro" id="IPR036008">
    <property type="entry name" value="Aconitase_4Fe-4S_dom"/>
</dbReference>
<dbReference type="GO" id="GO:0051539">
    <property type="term" value="F:4 iron, 4 sulfur cluster binding"/>
    <property type="evidence" value="ECO:0007669"/>
    <property type="project" value="TreeGrafter"/>
</dbReference>
<dbReference type="PRINTS" id="PR00415">
    <property type="entry name" value="ACONITASE"/>
</dbReference>
<dbReference type="SUPFAM" id="SSF53732">
    <property type="entry name" value="Aconitase iron-sulfur domain"/>
    <property type="match status" value="1"/>
</dbReference>
<feature type="domain" description="Aconitase/3-isopropylmalate dehydratase large subunit alpha/beta/alpha" evidence="7">
    <location>
        <begin position="8"/>
        <end position="407"/>
    </location>
</feature>
<accession>A0A9X2MCA6</accession>
<evidence type="ECO:0000256" key="6">
    <source>
        <dbReference type="ARBA" id="ARBA00023014"/>
    </source>
</evidence>
<gene>
    <name evidence="9" type="ORF">NSA58_14355</name>
</gene>
<dbReference type="NCBIfam" id="TIGR01342">
    <property type="entry name" value="acon_putative"/>
    <property type="match status" value="1"/>
</dbReference>
<dbReference type="PANTHER" id="PTHR43160">
    <property type="entry name" value="ACONITATE HYDRATASE B"/>
    <property type="match status" value="1"/>
</dbReference>
<evidence type="ECO:0000256" key="5">
    <source>
        <dbReference type="ARBA" id="ARBA00023004"/>
    </source>
</evidence>
<reference evidence="9" key="1">
    <citation type="submission" date="2022-07" db="EMBL/GenBank/DDBJ databases">
        <title>Enhanced cultured diversity of the mouse gut microbiota enables custom-made synthetic communities.</title>
        <authorList>
            <person name="Afrizal A."/>
        </authorList>
    </citation>
    <scope>NUCLEOTIDE SEQUENCE</scope>
    <source>
        <strain evidence="9">DSM 29186</strain>
    </source>
</reference>
<dbReference type="GO" id="GO:0005829">
    <property type="term" value="C:cytosol"/>
    <property type="evidence" value="ECO:0007669"/>
    <property type="project" value="TreeGrafter"/>
</dbReference>
<comment type="caution">
    <text evidence="9">The sequence shown here is derived from an EMBL/GenBank/DDBJ whole genome shotgun (WGS) entry which is preliminary data.</text>
</comment>
<dbReference type="EC" id="4.2.1.3" evidence="9"/>
<evidence type="ECO:0000256" key="1">
    <source>
        <dbReference type="ARBA" id="ARBA00001966"/>
    </source>
</evidence>
<keyword evidence="5" id="KW-0408">Iron</keyword>
<keyword evidence="6" id="KW-0411">Iron-sulfur</keyword>
<dbReference type="InterPro" id="IPR006250">
    <property type="entry name" value="Aconitase_put"/>
</dbReference>
<dbReference type="InterPro" id="IPR050926">
    <property type="entry name" value="Aconitase/IPM_isomerase"/>
</dbReference>
<dbReference type="PROSITE" id="PS00450">
    <property type="entry name" value="ACONITASE_1"/>
    <property type="match status" value="1"/>
</dbReference>
<evidence type="ECO:0000259" key="8">
    <source>
        <dbReference type="Pfam" id="PF00694"/>
    </source>
</evidence>
<evidence type="ECO:0000256" key="4">
    <source>
        <dbReference type="ARBA" id="ARBA00022723"/>
    </source>
</evidence>
<keyword evidence="9" id="KW-0456">Lyase</keyword>
<dbReference type="Gene3D" id="3.20.19.10">
    <property type="entry name" value="Aconitase, domain 4"/>
    <property type="match status" value="1"/>
</dbReference>
<dbReference type="NCBIfam" id="NF005558">
    <property type="entry name" value="PRK07229.1"/>
    <property type="match status" value="1"/>
</dbReference>
<comment type="subunit">
    <text evidence="3">Monomer.</text>
</comment>
<protein>
    <submittedName>
        <fullName evidence="9">Aconitate hydratase</fullName>
        <ecNumber evidence="9">4.2.1.3</ecNumber>
    </submittedName>
</protein>
<feature type="domain" description="Aconitase A/isopropylmalate dehydratase small subunit swivel" evidence="8">
    <location>
        <begin position="522"/>
        <end position="574"/>
    </location>
</feature>
<evidence type="ECO:0000313" key="10">
    <source>
        <dbReference type="Proteomes" id="UP001140817"/>
    </source>
</evidence>
<organism evidence="9 10">
    <name type="scientific">Terrisporobacter muris</name>
    <dbReference type="NCBI Taxonomy" id="2963284"/>
    <lineage>
        <taxon>Bacteria</taxon>
        <taxon>Bacillati</taxon>
        <taxon>Bacillota</taxon>
        <taxon>Clostridia</taxon>
        <taxon>Peptostreptococcales</taxon>
        <taxon>Peptostreptococcaceae</taxon>
        <taxon>Terrisporobacter</taxon>
    </lineage>
</organism>
<dbReference type="GO" id="GO:0003994">
    <property type="term" value="F:aconitate hydratase activity"/>
    <property type="evidence" value="ECO:0007669"/>
    <property type="project" value="UniProtKB-EC"/>
</dbReference>
<dbReference type="EMBL" id="JANKBY010000220">
    <property type="protein sequence ID" value="MCR1823970.1"/>
    <property type="molecule type" value="Genomic_DNA"/>
</dbReference>
<dbReference type="InterPro" id="IPR001030">
    <property type="entry name" value="Acoase/IPM_deHydtase_lsu_aba"/>
</dbReference>
<dbReference type="NCBIfam" id="NF001614">
    <property type="entry name" value="PRK00402.1"/>
    <property type="match status" value="1"/>
</dbReference>
<keyword evidence="4" id="KW-0479">Metal-binding</keyword>
<keyword evidence="10" id="KW-1185">Reference proteome</keyword>
<dbReference type="GO" id="GO:0006099">
    <property type="term" value="P:tricarboxylic acid cycle"/>
    <property type="evidence" value="ECO:0007669"/>
    <property type="project" value="TreeGrafter"/>
</dbReference>
<proteinExistence type="inferred from homology"/>
<dbReference type="PROSITE" id="PS01244">
    <property type="entry name" value="ACONITASE_2"/>
    <property type="match status" value="1"/>
</dbReference>
<evidence type="ECO:0000313" key="9">
    <source>
        <dbReference type="EMBL" id="MCR1823970.1"/>
    </source>
</evidence>
<dbReference type="Proteomes" id="UP001140817">
    <property type="component" value="Unassembled WGS sequence"/>
</dbReference>
<evidence type="ECO:0000256" key="2">
    <source>
        <dbReference type="ARBA" id="ARBA00007185"/>
    </source>
</evidence>
<dbReference type="PANTHER" id="PTHR43160:SF3">
    <property type="entry name" value="ACONITATE HYDRATASE, MITOCHONDRIAL"/>
    <property type="match status" value="1"/>
</dbReference>
<dbReference type="InterPro" id="IPR015931">
    <property type="entry name" value="Acnase/IPM_dHydase_lsu_aba_1/3"/>
</dbReference>
<dbReference type="InterPro" id="IPR018136">
    <property type="entry name" value="Aconitase_4Fe-4S_BS"/>
</dbReference>
<dbReference type="AlphaFoldDB" id="A0A9X2MCA6"/>
<sequence>MGDNLTYKILKKHLVEGELKEGNFVSIKIDQTLTQDSTGTMAYLQLEAMDIDKVKTKRSVAFVDHNMLQQGFENADDHKYIQTVAKKHGIYFSKPGNGICHQVFLERFSTPGDTLLGSDSHTPTAGGVGMIAIGAGGLDVALAMAGNAYSIKAPKVVKVNLIGKLPYMTSSKDIILEVLRKCTVKGGVGKVFEYCGEGVKNLSVPQRATITNMGAELGATTSIFPSDEKTLEFFKAQGREEDYIELKPDEDAVYDEEITINLSELEPLTAMPHSPDKVKKIKEVGKIKVDQVAIGSCTNSSFEDLMKVAQILKGNKVHEDVSLVIAPGSRQVMEMLSRNGALGDIISSGARILENSCGPCIGMGQSPGTNSVSLRTFNRNFYGRSGTLSADIYLVSPEVAAVSAIKGELTDPREMKIDFETLDINKFIIDDSMIISPVENTQDVQVVRGPNIKPFPLNTELEEAVSGKVVLKVEDNITTDHIMPSNAKLLPYRSNIPYLSNYCFSTIDEDFPKRAIDNKGGFIVGGDNYGQGSSREHAALAPLYLGIKGVLVKSFARIHKANLINSGIIPMVFESNEDYEKINLSDNLEVCDLYDGLKEGRVKIINHSKNESFYVKVELSPKEVEVVKAGGKLNYSKNILETC</sequence>
<evidence type="ECO:0000259" key="7">
    <source>
        <dbReference type="Pfam" id="PF00330"/>
    </source>
</evidence>
<comment type="similarity">
    <text evidence="2">Belongs to the aconitase/IPM isomerase family.</text>
</comment>
<dbReference type="GO" id="GO:0046872">
    <property type="term" value="F:metal ion binding"/>
    <property type="evidence" value="ECO:0007669"/>
    <property type="project" value="UniProtKB-KW"/>
</dbReference>
<evidence type="ECO:0000256" key="3">
    <source>
        <dbReference type="ARBA" id="ARBA00011245"/>
    </source>
</evidence>